<evidence type="ECO:0000256" key="1">
    <source>
        <dbReference type="ARBA" id="ARBA00022741"/>
    </source>
</evidence>
<accession>A0A9X4KEQ1</accession>
<dbReference type="InterPro" id="IPR027417">
    <property type="entry name" value="P-loop_NTPase"/>
</dbReference>
<evidence type="ECO:0000259" key="3">
    <source>
        <dbReference type="PROSITE" id="PS50893"/>
    </source>
</evidence>
<dbReference type="SUPFAM" id="SSF52540">
    <property type="entry name" value="P-loop containing nucleoside triphosphate hydrolases"/>
    <property type="match status" value="1"/>
</dbReference>
<keyword evidence="1" id="KW-0547">Nucleotide-binding</keyword>
<evidence type="ECO:0000313" key="5">
    <source>
        <dbReference type="Proteomes" id="UP001153387"/>
    </source>
</evidence>
<dbReference type="CDD" id="cd03230">
    <property type="entry name" value="ABC_DR_subfamily_A"/>
    <property type="match status" value="1"/>
</dbReference>
<keyword evidence="5" id="KW-1185">Reference proteome</keyword>
<keyword evidence="2 4" id="KW-0067">ATP-binding</keyword>
<dbReference type="PANTHER" id="PTHR43158">
    <property type="entry name" value="SKFA PEPTIDE EXPORT ATP-BINDING PROTEIN SKFE"/>
    <property type="match status" value="1"/>
</dbReference>
<dbReference type="SMART" id="SM00382">
    <property type="entry name" value="AAA"/>
    <property type="match status" value="1"/>
</dbReference>
<dbReference type="Proteomes" id="UP001153387">
    <property type="component" value="Unassembled WGS sequence"/>
</dbReference>
<evidence type="ECO:0000313" key="4">
    <source>
        <dbReference type="EMBL" id="MDG0790703.1"/>
    </source>
</evidence>
<dbReference type="EMBL" id="JAPDHZ010000002">
    <property type="protein sequence ID" value="MDG0790703.1"/>
    <property type="molecule type" value="Genomic_DNA"/>
</dbReference>
<dbReference type="PROSITE" id="PS50893">
    <property type="entry name" value="ABC_TRANSPORTER_2"/>
    <property type="match status" value="1"/>
</dbReference>
<evidence type="ECO:0000256" key="2">
    <source>
        <dbReference type="ARBA" id="ARBA00022840"/>
    </source>
</evidence>
<reference evidence="4 5" key="1">
    <citation type="submission" date="2022-10" db="EMBL/GenBank/DDBJ databases">
        <title>Comparative genomic analysis of Cohnella hashimotonis sp. nov., isolated from the International Space Station.</title>
        <authorList>
            <person name="Simpson A."/>
            <person name="Venkateswaran K."/>
        </authorList>
    </citation>
    <scope>NUCLEOTIDE SEQUENCE [LARGE SCALE GENOMIC DNA]</scope>
    <source>
        <strain evidence="4 5">DSM 18997</strain>
    </source>
</reference>
<comment type="caution">
    <text evidence="4">The sequence shown here is derived from an EMBL/GenBank/DDBJ whole genome shotgun (WGS) entry which is preliminary data.</text>
</comment>
<name>A0A9X4KEQ1_9BACL</name>
<dbReference type="Pfam" id="PF00005">
    <property type="entry name" value="ABC_tran"/>
    <property type="match status" value="1"/>
</dbReference>
<dbReference type="GO" id="GO:0005524">
    <property type="term" value="F:ATP binding"/>
    <property type="evidence" value="ECO:0007669"/>
    <property type="project" value="UniProtKB-KW"/>
</dbReference>
<dbReference type="InterPro" id="IPR003439">
    <property type="entry name" value="ABC_transporter-like_ATP-bd"/>
</dbReference>
<dbReference type="RefSeq" id="WP_277564505.1">
    <property type="nucleotide sequence ID" value="NZ_JAPDHZ010000002.1"/>
</dbReference>
<sequence>MADSRYPEAKFSAAAGAKAPAIRCVDVTLRVKKKTVLDGVSFEIPAGSLAGLLGPNGAGKSSLMRILTGMFPPDSGRAELFCAPAGPERLGVLSFLPDRGQLPPYLGAGEWLRLAAGLYPDWSEARMEELVVKLDVDPAQRIGSMSRGQEARLQLLTCLSRQAPIIVLDEPFAGVDMVSRESIAQAVVGELADGERTFLIATHDIREMENLFDRIVLIGEGRMLGCHDVDQLRASGRSVESCYRDVFA</sequence>
<proteinExistence type="predicted"/>
<dbReference type="InterPro" id="IPR003593">
    <property type="entry name" value="AAA+_ATPase"/>
</dbReference>
<organism evidence="4 5">
    <name type="scientific">Cohnella ginsengisoli</name>
    <dbReference type="NCBI Taxonomy" id="425004"/>
    <lineage>
        <taxon>Bacteria</taxon>
        <taxon>Bacillati</taxon>
        <taxon>Bacillota</taxon>
        <taxon>Bacilli</taxon>
        <taxon>Bacillales</taxon>
        <taxon>Paenibacillaceae</taxon>
        <taxon>Cohnella</taxon>
    </lineage>
</organism>
<gene>
    <name evidence="4" type="ORF">OMP38_07415</name>
</gene>
<dbReference type="Gene3D" id="3.40.50.300">
    <property type="entry name" value="P-loop containing nucleotide triphosphate hydrolases"/>
    <property type="match status" value="1"/>
</dbReference>
<dbReference type="GO" id="GO:0016887">
    <property type="term" value="F:ATP hydrolysis activity"/>
    <property type="evidence" value="ECO:0007669"/>
    <property type="project" value="InterPro"/>
</dbReference>
<dbReference type="PANTHER" id="PTHR43158:SF2">
    <property type="entry name" value="SKFA PEPTIDE EXPORT ATP-BINDING PROTEIN SKFE"/>
    <property type="match status" value="1"/>
</dbReference>
<dbReference type="AlphaFoldDB" id="A0A9X4KEQ1"/>
<feature type="domain" description="ABC transporter" evidence="3">
    <location>
        <begin position="22"/>
        <end position="245"/>
    </location>
</feature>
<protein>
    <submittedName>
        <fullName evidence="4">ABC transporter ATP-binding protein</fullName>
    </submittedName>
</protein>